<gene>
    <name evidence="3" type="ORF">JOC86_001280</name>
</gene>
<protein>
    <submittedName>
        <fullName evidence="3">Stage II sporulation protein P</fullName>
    </submittedName>
</protein>
<keyword evidence="2" id="KW-0472">Membrane</keyword>
<dbReference type="SUPFAM" id="SSF53187">
    <property type="entry name" value="Zn-dependent exopeptidases"/>
    <property type="match status" value="1"/>
</dbReference>
<dbReference type="RefSeq" id="WP_205169065.1">
    <property type="nucleotide sequence ID" value="NZ_JAFBDZ010000001.1"/>
</dbReference>
<evidence type="ECO:0000256" key="2">
    <source>
        <dbReference type="SAM" id="Phobius"/>
    </source>
</evidence>
<dbReference type="EMBL" id="JAFBDZ010000001">
    <property type="protein sequence ID" value="MBM7584743.1"/>
    <property type="molecule type" value="Genomic_DNA"/>
</dbReference>
<accession>A0ABS2NA66</accession>
<keyword evidence="2" id="KW-1133">Transmembrane helix</keyword>
<keyword evidence="2" id="KW-0812">Transmembrane</keyword>
<feature type="transmembrane region" description="Helical" evidence="2">
    <location>
        <begin position="21"/>
        <end position="42"/>
    </location>
</feature>
<keyword evidence="4" id="KW-1185">Reference proteome</keyword>
<evidence type="ECO:0000256" key="1">
    <source>
        <dbReference type="SAM" id="MobiDB-lite"/>
    </source>
</evidence>
<evidence type="ECO:0000313" key="3">
    <source>
        <dbReference type="EMBL" id="MBM7584743.1"/>
    </source>
</evidence>
<comment type="caution">
    <text evidence="3">The sequence shown here is derived from an EMBL/GenBank/DDBJ whole genome shotgun (WGS) entry which is preliminary data.</text>
</comment>
<feature type="compositionally biased region" description="Polar residues" evidence="1">
    <location>
        <begin position="152"/>
        <end position="162"/>
    </location>
</feature>
<dbReference type="Proteomes" id="UP001646157">
    <property type="component" value="Unassembled WGS sequence"/>
</dbReference>
<dbReference type="Pfam" id="PF07454">
    <property type="entry name" value="SpoIIP"/>
    <property type="match status" value="1"/>
</dbReference>
<feature type="region of interest" description="Disordered" evidence="1">
    <location>
        <begin position="130"/>
        <end position="176"/>
    </location>
</feature>
<reference evidence="3 4" key="1">
    <citation type="submission" date="2021-01" db="EMBL/GenBank/DDBJ databases">
        <title>Genomic Encyclopedia of Type Strains, Phase IV (KMG-IV): sequencing the most valuable type-strain genomes for metagenomic binning, comparative biology and taxonomic classification.</title>
        <authorList>
            <person name="Goeker M."/>
        </authorList>
    </citation>
    <scope>NUCLEOTIDE SEQUENCE [LARGE SCALE GENOMIC DNA]</scope>
    <source>
        <strain evidence="3 4">DSM 24834</strain>
    </source>
</reference>
<evidence type="ECO:0000313" key="4">
    <source>
        <dbReference type="Proteomes" id="UP001646157"/>
    </source>
</evidence>
<name>A0ABS2NA66_9BACI</name>
<sequence length="399" mass="44357">MRSHNSSNYVVAVNLSTVIKGIFIFLFTLLTIFSISGILTSLKPEYRITSSSVNQVAQNVKGSALYKLFTLENRAFSAASPEEADWPKASDLMIELATNISFEDPRSLLGRELPGFSIFDSHILVAGEGTDYTNMPHESIPPEEALNPENDAPTQNTDSLENSNEDGEKPPSTTGDKETVQLYFTHNRESFLPHLKGVTNPDLAHHSEVNVTKIGDRLKEELESLGIGTRVDKTDVIGNLNNKGLEYYSAYDESRPIAKEAMADNKDLLYLIDIHRDSIRGENTTITINGKSYAKVAFVIGAEHPNYEKNEKLARELHKMLNKQYKGISRGVFVKKGSGTNGKFNQDLSPNSILVEFGGVDNNFEELNRSTAAFADIFAQYYWQAEKVNHNLSEPPSSQ</sequence>
<dbReference type="Gene3D" id="3.40.630.40">
    <property type="entry name" value="Zn-dependent exopeptidases"/>
    <property type="match status" value="1"/>
</dbReference>
<proteinExistence type="predicted"/>
<organism evidence="3 4">
    <name type="scientific">Rossellomorea pakistanensis</name>
    <dbReference type="NCBI Taxonomy" id="992288"/>
    <lineage>
        <taxon>Bacteria</taxon>
        <taxon>Bacillati</taxon>
        <taxon>Bacillota</taxon>
        <taxon>Bacilli</taxon>
        <taxon>Bacillales</taxon>
        <taxon>Bacillaceae</taxon>
        <taxon>Rossellomorea</taxon>
    </lineage>
</organism>
<dbReference type="NCBIfam" id="TIGR02867">
    <property type="entry name" value="spore_II_P"/>
    <property type="match status" value="1"/>
</dbReference>
<dbReference type="InterPro" id="IPR010897">
    <property type="entry name" value="Spore_II_P"/>
</dbReference>